<evidence type="ECO:0000259" key="2">
    <source>
        <dbReference type="Pfam" id="PF03432"/>
    </source>
</evidence>
<dbReference type="Proteomes" id="UP001523565">
    <property type="component" value="Unassembled WGS sequence"/>
</dbReference>
<evidence type="ECO:0000313" key="4">
    <source>
        <dbReference type="Proteomes" id="UP001523565"/>
    </source>
</evidence>
<comment type="caution">
    <text evidence="3">The sequence shown here is derived from an EMBL/GenBank/DDBJ whole genome shotgun (WGS) entry which is preliminary data.</text>
</comment>
<evidence type="ECO:0000256" key="1">
    <source>
        <dbReference type="SAM" id="Coils"/>
    </source>
</evidence>
<proteinExistence type="predicted"/>
<feature type="domain" description="MobA/VirD2-like nuclease" evidence="2">
    <location>
        <begin position="21"/>
        <end position="151"/>
    </location>
</feature>
<protein>
    <submittedName>
        <fullName evidence="3">Relaxase/mobilization nuclease domain-containing protein</fullName>
    </submittedName>
</protein>
<reference evidence="3 4" key="1">
    <citation type="journal article" date="2022" name="Genome Biol. Evol.">
        <title>Host diet, physiology and behaviors set the stage for Lachnospiraceae cladogenesis.</title>
        <authorList>
            <person name="Vera-Ponce De Leon A."/>
            <person name="Schneider M."/>
            <person name="Jahnes B.C."/>
            <person name="Sadowski V."/>
            <person name="Camuy-Velez L.A."/>
            <person name="Duan J."/>
            <person name="Sabree Z.L."/>
        </authorList>
    </citation>
    <scope>NUCLEOTIDE SEQUENCE [LARGE SCALE GENOMIC DNA]</scope>
    <source>
        <strain evidence="3 4">PAL227</strain>
    </source>
</reference>
<dbReference type="RefSeq" id="WP_262069132.1">
    <property type="nucleotide sequence ID" value="NZ_JAMXOC010000011.1"/>
</dbReference>
<dbReference type="Pfam" id="PF03432">
    <property type="entry name" value="Relaxase"/>
    <property type="match status" value="1"/>
</dbReference>
<keyword evidence="1" id="KW-0175">Coiled coil</keyword>
<dbReference type="InterPro" id="IPR005094">
    <property type="entry name" value="Endonuclease_MobA/VirD2"/>
</dbReference>
<dbReference type="Gene3D" id="3.30.930.30">
    <property type="match status" value="1"/>
</dbReference>
<accession>A0ABT1EKR2</accession>
<dbReference type="EMBL" id="JAMZFV010000011">
    <property type="protein sequence ID" value="MCP1110251.1"/>
    <property type="molecule type" value="Genomic_DNA"/>
</dbReference>
<gene>
    <name evidence="3" type="ORF">NK118_08305</name>
</gene>
<feature type="coiled-coil region" evidence="1">
    <location>
        <begin position="304"/>
        <end position="432"/>
    </location>
</feature>
<evidence type="ECO:0000313" key="3">
    <source>
        <dbReference type="EMBL" id="MCP1110251.1"/>
    </source>
</evidence>
<sequence>MAVTKMMHLKQSSHLYNSLVYILEPSKTGGGLWVGGNSGNEPEEVYNHFMRTKKIYEKLDGRKAYHYVISFAPGEVDEEKAYEVIRDFCEAFLGDHYDYVFAIHNDHAHIHGHISFNSVSRTSGYKYQYRKGDWEKHIQPITDMVCRKHGLKELSYEKERVGRHYAEHLAEKRGRPTWKTIIKDDINYAASRASDFSEYLQEMKKLGYTLRMGNSRYEGEYITYYAPGSEKGRRDFRLGEEYKIAGIKKKIAQVELAYRPNYTPTLNRARVMSFARTQRKLSRYQVRKVGNLFRLANFRTLSRYDKKSHQVRRELLKVDKLQEECRYIIRNHIRAPTAMKERLAVVLDQERLLKEKERNLKAILGEPEASRYKSLVRLLEGVSREDDQAEEVIDALEALEKKVSYDLLLDNLAEVQNQLKDVRKEKAIVRRLSKDGEENKVREVLITPVLERR</sequence>
<organism evidence="3 4">
    <name type="scientific">Ohessyouella blattaphilus</name>
    <dbReference type="NCBI Taxonomy" id="2949333"/>
    <lineage>
        <taxon>Bacteria</taxon>
        <taxon>Bacillati</taxon>
        <taxon>Bacillota</taxon>
        <taxon>Clostridia</taxon>
        <taxon>Lachnospirales</taxon>
        <taxon>Lachnospiraceae</taxon>
        <taxon>Ohessyouella</taxon>
    </lineage>
</organism>
<name>A0ABT1EKR2_9FIRM</name>
<keyword evidence="4" id="KW-1185">Reference proteome</keyword>